<evidence type="ECO:0000256" key="6">
    <source>
        <dbReference type="ARBA" id="ARBA00074719"/>
    </source>
</evidence>
<dbReference type="GO" id="GO:0006289">
    <property type="term" value="P:nucleotide-excision repair"/>
    <property type="evidence" value="ECO:0007669"/>
    <property type="project" value="InterPro"/>
</dbReference>
<dbReference type="Pfam" id="PF06391">
    <property type="entry name" value="MAT1"/>
    <property type="match status" value="1"/>
</dbReference>
<dbReference type="GO" id="GO:0008270">
    <property type="term" value="F:zinc ion binding"/>
    <property type="evidence" value="ECO:0007669"/>
    <property type="project" value="UniProtKB-KW"/>
</dbReference>
<evidence type="ECO:0000256" key="8">
    <source>
        <dbReference type="ARBA" id="ARBA00077720"/>
    </source>
</evidence>
<organism evidence="11 12">
    <name type="scientific">Paramuricea clavata</name>
    <name type="common">Red gorgonian</name>
    <name type="synonym">Violescent sea-whip</name>
    <dbReference type="NCBI Taxonomy" id="317549"/>
    <lineage>
        <taxon>Eukaryota</taxon>
        <taxon>Metazoa</taxon>
        <taxon>Cnidaria</taxon>
        <taxon>Anthozoa</taxon>
        <taxon>Octocorallia</taxon>
        <taxon>Malacalcyonacea</taxon>
        <taxon>Plexauridae</taxon>
        <taxon>Paramuricea</taxon>
    </lineage>
</organism>
<keyword evidence="5" id="KW-0539">Nucleus</keyword>
<dbReference type="InterPro" id="IPR004575">
    <property type="entry name" value="MAT1/Tfb3"/>
</dbReference>
<keyword evidence="12" id="KW-1185">Reference proteome</keyword>
<dbReference type="PANTHER" id="PTHR12683">
    <property type="entry name" value="CDK-ACTIVATING KINASE ASSEMBLY FACTOR MAT1"/>
    <property type="match status" value="1"/>
</dbReference>
<dbReference type="PROSITE" id="PS50089">
    <property type="entry name" value="ZF_RING_2"/>
    <property type="match status" value="1"/>
</dbReference>
<dbReference type="InterPro" id="IPR001841">
    <property type="entry name" value="Znf_RING"/>
</dbReference>
<evidence type="ECO:0000256" key="5">
    <source>
        <dbReference type="ARBA" id="ARBA00023242"/>
    </source>
</evidence>
<evidence type="ECO:0000313" key="12">
    <source>
        <dbReference type="Proteomes" id="UP001152795"/>
    </source>
</evidence>
<evidence type="ECO:0000256" key="7">
    <source>
        <dbReference type="ARBA" id="ARBA00077380"/>
    </source>
</evidence>
<evidence type="ECO:0000256" key="1">
    <source>
        <dbReference type="ARBA" id="ARBA00004123"/>
    </source>
</evidence>
<evidence type="ECO:0000256" key="4">
    <source>
        <dbReference type="ARBA" id="ARBA00022833"/>
    </source>
</evidence>
<dbReference type="InterPro" id="IPR013083">
    <property type="entry name" value="Znf_RING/FYVE/PHD"/>
</dbReference>
<gene>
    <name evidence="11" type="ORF">PACLA_8A034481</name>
</gene>
<keyword evidence="2" id="KW-0479">Metal-binding</keyword>
<name>A0A6S7FLA0_PARCT</name>
<dbReference type="EMBL" id="CACRXK020000302">
    <property type="protein sequence ID" value="CAB3980555.1"/>
    <property type="molecule type" value="Genomic_DNA"/>
</dbReference>
<dbReference type="GO" id="GO:0061575">
    <property type="term" value="F:cyclin-dependent protein serine/threonine kinase activator activity"/>
    <property type="evidence" value="ECO:0007669"/>
    <property type="project" value="InterPro"/>
</dbReference>
<evidence type="ECO:0000256" key="9">
    <source>
        <dbReference type="ARBA" id="ARBA00083888"/>
    </source>
</evidence>
<evidence type="ECO:0000313" key="11">
    <source>
        <dbReference type="EMBL" id="CAB3980555.1"/>
    </source>
</evidence>
<keyword evidence="4" id="KW-0862">Zinc</keyword>
<dbReference type="SUPFAM" id="SSF57850">
    <property type="entry name" value="RING/U-box"/>
    <property type="match status" value="1"/>
</dbReference>
<dbReference type="Proteomes" id="UP001152795">
    <property type="component" value="Unassembled WGS sequence"/>
</dbReference>
<dbReference type="GO" id="GO:0016301">
    <property type="term" value="F:kinase activity"/>
    <property type="evidence" value="ECO:0007669"/>
    <property type="project" value="UniProtKB-KW"/>
</dbReference>
<evidence type="ECO:0000256" key="3">
    <source>
        <dbReference type="ARBA" id="ARBA00022771"/>
    </source>
</evidence>
<dbReference type="GO" id="GO:0006357">
    <property type="term" value="P:regulation of transcription by RNA polymerase II"/>
    <property type="evidence" value="ECO:0007669"/>
    <property type="project" value="TreeGrafter"/>
</dbReference>
<dbReference type="GO" id="GO:0005675">
    <property type="term" value="C:transcription factor TFIIH holo complex"/>
    <property type="evidence" value="ECO:0007669"/>
    <property type="project" value="InterPro"/>
</dbReference>
<dbReference type="PROSITE" id="PS00518">
    <property type="entry name" value="ZF_RING_1"/>
    <property type="match status" value="1"/>
</dbReference>
<keyword evidence="3" id="KW-0863">Zinc-finger</keyword>
<dbReference type="AlphaFoldDB" id="A0A6S7FLA0"/>
<dbReference type="InterPro" id="IPR015877">
    <property type="entry name" value="MAT1_centre"/>
</dbReference>
<evidence type="ECO:0000259" key="10">
    <source>
        <dbReference type="PROSITE" id="PS50089"/>
    </source>
</evidence>
<dbReference type="OrthoDB" id="5963at2759"/>
<dbReference type="InterPro" id="IPR057657">
    <property type="entry name" value="MAT1_CAK-anch"/>
</dbReference>
<dbReference type="CDD" id="cd16517">
    <property type="entry name" value="RING-HC_MAT1"/>
    <property type="match status" value="1"/>
</dbReference>
<dbReference type="Pfam" id="PF25811">
    <property type="entry name" value="CAK-anch_MAT1"/>
    <property type="match status" value="1"/>
</dbReference>
<sequence length="303" mass="34957">MDLDQQCPKCKTSKYRNPKLKLLVNICGHKLCLNCVDVLFTRPSAACPECETPLRRSDFRLQQFEDLIVEKEVDIRKRIIKIYNKREEDFSNEPNSLRAYNDYLEEIETIVWNLANNIEVDETNRNVEMYKKENEILIKKNTVKNSREEEFVKSRIEAEGRENEERRAQFANAVKEEEQSKKKEKEALLDDLISSSKSVDEIVASHKPVKKPSLLFKAAESHVFKLNKEEHVPLVIKETAPCYVYKPLEVENFGPKPPVAAVLRSKGYLSNIRSAQVLERAGGYGEEIACERALQEAFSALFT</sequence>
<dbReference type="InterPro" id="IPR017907">
    <property type="entry name" value="Znf_RING_CS"/>
</dbReference>
<dbReference type="NCBIfam" id="TIGR00570">
    <property type="entry name" value="cdk7"/>
    <property type="match status" value="1"/>
</dbReference>
<dbReference type="PANTHER" id="PTHR12683:SF13">
    <property type="entry name" value="CDK-ACTIVATING KINASE ASSEMBLY FACTOR MAT1"/>
    <property type="match status" value="1"/>
</dbReference>
<evidence type="ECO:0000256" key="2">
    <source>
        <dbReference type="ARBA" id="ARBA00022723"/>
    </source>
</evidence>
<reference evidence="11" key="1">
    <citation type="submission" date="2020-04" db="EMBL/GenBank/DDBJ databases">
        <authorList>
            <person name="Alioto T."/>
            <person name="Alioto T."/>
            <person name="Gomez Garrido J."/>
        </authorList>
    </citation>
    <scope>NUCLEOTIDE SEQUENCE</scope>
    <source>
        <strain evidence="11">A484AB</strain>
    </source>
</reference>
<dbReference type="Gene3D" id="3.30.40.10">
    <property type="entry name" value="Zinc/RING finger domain, C3HC4 (zinc finger)"/>
    <property type="match status" value="1"/>
</dbReference>
<protein>
    <recommendedName>
        <fullName evidence="6">CDK-activating kinase assembly factor MAT1</fullName>
    </recommendedName>
    <alternativeName>
        <fullName evidence="9">CDK7/cyclin-H assembly factor</fullName>
    </alternativeName>
    <alternativeName>
        <fullName evidence="7">Menage a trois</fullName>
    </alternativeName>
    <alternativeName>
        <fullName evidence="8">RING finger protein MAT1</fullName>
    </alternativeName>
</protein>
<feature type="domain" description="RING-type" evidence="10">
    <location>
        <begin position="7"/>
        <end position="51"/>
    </location>
</feature>
<keyword evidence="11" id="KW-0808">Transferase</keyword>
<comment type="subcellular location">
    <subcellularLocation>
        <location evidence="1">Nucleus</location>
    </subcellularLocation>
</comment>
<proteinExistence type="predicted"/>
<accession>A0A6S7FLA0</accession>
<comment type="caution">
    <text evidence="11">The sequence shown here is derived from an EMBL/GenBank/DDBJ whole genome shotgun (WGS) entry which is preliminary data.</text>
</comment>
<dbReference type="FunFam" id="3.30.40.10:FF:000037">
    <property type="entry name" value="Cdk-activating kinase assembly factor MAT1, centre"/>
    <property type="match status" value="1"/>
</dbReference>
<dbReference type="Pfam" id="PF17121">
    <property type="entry name" value="zf-C3HC4_5"/>
    <property type="match status" value="1"/>
</dbReference>
<keyword evidence="11" id="KW-0418">Kinase</keyword>